<dbReference type="PANTHER" id="PTHR33619">
    <property type="entry name" value="POLYSACCHARIDE EXPORT PROTEIN GFCE-RELATED"/>
    <property type="match status" value="1"/>
</dbReference>
<evidence type="ECO:0000256" key="11">
    <source>
        <dbReference type="ARBA" id="ARBA00023136"/>
    </source>
</evidence>
<feature type="compositionally biased region" description="Polar residues" evidence="16">
    <location>
        <begin position="46"/>
        <end position="56"/>
    </location>
</feature>
<keyword evidence="8" id="KW-0625">Polysaccharide transport</keyword>
<feature type="domain" description="Soluble ligand binding" evidence="19">
    <location>
        <begin position="515"/>
        <end position="560"/>
    </location>
</feature>
<gene>
    <name evidence="21" type="ORF">KI809_08660</name>
</gene>
<evidence type="ECO:0000256" key="4">
    <source>
        <dbReference type="ARBA" id="ARBA00022452"/>
    </source>
</evidence>
<evidence type="ECO:0000256" key="7">
    <source>
        <dbReference type="ARBA" id="ARBA00022729"/>
    </source>
</evidence>
<dbReference type="Pfam" id="PF10531">
    <property type="entry name" value="SLBB"/>
    <property type="match status" value="4"/>
</dbReference>
<dbReference type="RefSeq" id="WP_214171149.1">
    <property type="nucleotide sequence ID" value="NZ_JAHCVJ010000003.1"/>
</dbReference>
<dbReference type="InterPro" id="IPR003715">
    <property type="entry name" value="Poly_export_N"/>
</dbReference>
<evidence type="ECO:0000256" key="2">
    <source>
        <dbReference type="ARBA" id="ARBA00009450"/>
    </source>
</evidence>
<sequence>MARFKLIAYLLIMSVLLVTPVLSASLDDQEAPENQGVYLGEVRNETPLTGAQNSGSPADGLQASPRTQKGLPLDGQFGALRTQKTDKLTVDSNLSQKSLQKKPKIILKAVPGDSMVSLSWKVNGLSQKPGDPGPRYTLFYGIESGRYDKKLEIGAVTEYKLRFLRNNQIYYFKVQGTAPSPLENNELMPLDEPAQQEITFFSNEQSVIPVADEEQGSLLEKSFSTKTFTLQDKVEAEPFNRTLKQFGYDFFKNSLAAATPLDNAPVGADYVLGPGDSLRIDLWGSVQGRYDLVVDRNGEVTLPRVGTVRVWGASFGQAKEIISKAISRYYKGYELNVSLGRLKSIQVFVVGEVESPGAYSVTSTATIINALSLAGGPAKSGSLRTIRLSRAGKLVQQVDLYDMFLSGDRSTDIRLENGDTVFVPVIGPVAAVAGEVKRPAIFELKNKTTLGDLLAMAGGSSASGDLGRIQVERYDQKSGRVVSDVKLGDLGASAIEIMDRDMVKVFPVMKALRQVVSLQGNVARPGDYQFKQGMRVSDLIPSFTAILPDAYLDAAQVLRMVPPDFHRETVVFNLGKVLSGDAQENILLNEQDTVKVFSRLEMVDKPTVSINGMVVNPGTYDYYPNMTVRDLVAASGSLKRNAYMEKAELTRILMDKGMAKVERLDIDLAKAMAGDASQNLTLKPDDVFIVRGIQEWLDSSDRLINVQGEVRFPGVYSVSKGEKLSSILKRAGGYTDKAYLKGARFFRKSVQRDQQKRMDEIIQRAEQDIMKKQGELASVAASREELDATKAALEGLQKNLEKLKTLKAEGRIVIALAKLSEFENSANDVEVQGGDLLDIPAKSSVVNIMGQVYNQTSFIHKPGEQLSFYLEKAGGSTRDAESSEMYIIRADGSVFSRQQSSFGIKWDDESRSWTFGSFMATPLQPGDTLVVPQKLERTAWLREIKDITQILANVALTAGTVLVGLR</sequence>
<evidence type="ECO:0000259" key="20">
    <source>
        <dbReference type="Pfam" id="PF22461"/>
    </source>
</evidence>
<evidence type="ECO:0000256" key="12">
    <source>
        <dbReference type="ARBA" id="ARBA00023139"/>
    </source>
</evidence>
<dbReference type="InterPro" id="IPR049712">
    <property type="entry name" value="Poly_export"/>
</dbReference>
<evidence type="ECO:0000256" key="5">
    <source>
        <dbReference type="ARBA" id="ARBA00022597"/>
    </source>
</evidence>
<feature type="chain" id="PRO_5043576870" evidence="17">
    <location>
        <begin position="24"/>
        <end position="966"/>
    </location>
</feature>
<feature type="domain" description="Soluble ligand binding" evidence="19">
    <location>
        <begin position="430"/>
        <end position="480"/>
    </location>
</feature>
<evidence type="ECO:0000256" key="3">
    <source>
        <dbReference type="ARBA" id="ARBA00022448"/>
    </source>
</evidence>
<keyword evidence="13" id="KW-0998">Cell outer membrane</keyword>
<comment type="subcellular location">
    <subcellularLocation>
        <location evidence="1">Cell outer membrane</location>
        <topology evidence="1">Multi-pass membrane protein</topology>
    </subcellularLocation>
</comment>
<keyword evidence="22" id="KW-1185">Reference proteome</keyword>
<feature type="domain" description="Soluble ligand binding" evidence="19">
    <location>
        <begin position="608"/>
        <end position="654"/>
    </location>
</feature>
<dbReference type="GO" id="GO:0009279">
    <property type="term" value="C:cell outer membrane"/>
    <property type="evidence" value="ECO:0007669"/>
    <property type="project" value="UniProtKB-SubCell"/>
</dbReference>
<evidence type="ECO:0000256" key="1">
    <source>
        <dbReference type="ARBA" id="ARBA00004571"/>
    </source>
</evidence>
<dbReference type="Pfam" id="PF22461">
    <property type="entry name" value="SLBB_2"/>
    <property type="match status" value="1"/>
</dbReference>
<keyword evidence="5" id="KW-0762">Sugar transport</keyword>
<feature type="domain" description="SLBB" evidence="20">
    <location>
        <begin position="346"/>
        <end position="423"/>
    </location>
</feature>
<keyword evidence="12" id="KW-0564">Palmitate</keyword>
<evidence type="ECO:0000256" key="14">
    <source>
        <dbReference type="ARBA" id="ARBA00023288"/>
    </source>
</evidence>
<feature type="signal peptide" evidence="17">
    <location>
        <begin position="1"/>
        <end position="23"/>
    </location>
</feature>
<keyword evidence="9" id="KW-0406">Ion transport</keyword>
<comment type="similarity">
    <text evidence="2">Belongs to the BexD/CtrA/VexA family.</text>
</comment>
<name>A0AAW4L7U8_9BACT</name>
<dbReference type="GO" id="GO:0015159">
    <property type="term" value="F:polysaccharide transmembrane transporter activity"/>
    <property type="evidence" value="ECO:0007669"/>
    <property type="project" value="InterPro"/>
</dbReference>
<feature type="domain" description="Soluble ligand binding" evidence="19">
    <location>
        <begin position="705"/>
        <end position="748"/>
    </location>
</feature>
<accession>A0AAW4L7U8</accession>
<organism evidence="21 22">
    <name type="scientific">Geoanaerobacter pelophilus</name>
    <dbReference type="NCBI Taxonomy" id="60036"/>
    <lineage>
        <taxon>Bacteria</taxon>
        <taxon>Pseudomonadati</taxon>
        <taxon>Thermodesulfobacteriota</taxon>
        <taxon>Desulfuromonadia</taxon>
        <taxon>Geobacterales</taxon>
        <taxon>Geobacteraceae</taxon>
        <taxon>Geoanaerobacter</taxon>
    </lineage>
</organism>
<protein>
    <submittedName>
        <fullName evidence="21">SLBB domain-containing protein</fullName>
    </submittedName>
</protein>
<comment type="caution">
    <text evidence="21">The sequence shown here is derived from an EMBL/GenBank/DDBJ whole genome shotgun (WGS) entry which is preliminary data.</text>
</comment>
<evidence type="ECO:0000256" key="9">
    <source>
        <dbReference type="ARBA" id="ARBA00023065"/>
    </source>
</evidence>
<dbReference type="GO" id="GO:0015288">
    <property type="term" value="F:porin activity"/>
    <property type="evidence" value="ECO:0007669"/>
    <property type="project" value="UniProtKB-KW"/>
</dbReference>
<dbReference type="Gene3D" id="3.30.1950.10">
    <property type="entry name" value="wza like domain"/>
    <property type="match status" value="1"/>
</dbReference>
<evidence type="ECO:0000313" key="22">
    <source>
        <dbReference type="Proteomes" id="UP000811899"/>
    </source>
</evidence>
<feature type="coiled-coil region" evidence="15">
    <location>
        <begin position="779"/>
        <end position="806"/>
    </location>
</feature>
<keyword evidence="11" id="KW-0472">Membrane</keyword>
<keyword evidence="15" id="KW-0175">Coiled coil</keyword>
<keyword evidence="6" id="KW-0812">Transmembrane</keyword>
<keyword evidence="4" id="KW-1134">Transmembrane beta strand</keyword>
<reference evidence="21 22" key="1">
    <citation type="submission" date="2021-05" db="EMBL/GenBank/DDBJ databases">
        <title>The draft genome of Geobacter pelophilus DSM 12255.</title>
        <authorList>
            <person name="Xu Z."/>
            <person name="Masuda Y."/>
            <person name="Itoh H."/>
            <person name="Senoo K."/>
        </authorList>
    </citation>
    <scope>NUCLEOTIDE SEQUENCE [LARGE SCALE GENOMIC DNA]</scope>
    <source>
        <strain evidence="21 22">DSM 12255</strain>
    </source>
</reference>
<dbReference type="Gene3D" id="3.10.560.10">
    <property type="entry name" value="Outer membrane lipoprotein wza domain like"/>
    <property type="match status" value="6"/>
</dbReference>
<keyword evidence="3" id="KW-0813">Transport</keyword>
<evidence type="ECO:0000256" key="10">
    <source>
        <dbReference type="ARBA" id="ARBA00023114"/>
    </source>
</evidence>
<feature type="domain" description="Polysaccharide export protein N-terminal" evidence="18">
    <location>
        <begin position="265"/>
        <end position="339"/>
    </location>
</feature>
<dbReference type="GO" id="GO:0006811">
    <property type="term" value="P:monoatomic ion transport"/>
    <property type="evidence" value="ECO:0007669"/>
    <property type="project" value="UniProtKB-KW"/>
</dbReference>
<evidence type="ECO:0000256" key="6">
    <source>
        <dbReference type="ARBA" id="ARBA00022692"/>
    </source>
</evidence>
<evidence type="ECO:0000259" key="18">
    <source>
        <dbReference type="Pfam" id="PF02563"/>
    </source>
</evidence>
<keyword evidence="10" id="KW-0626">Porin</keyword>
<evidence type="ECO:0000256" key="15">
    <source>
        <dbReference type="SAM" id="Coils"/>
    </source>
</evidence>
<evidence type="ECO:0000259" key="19">
    <source>
        <dbReference type="Pfam" id="PF10531"/>
    </source>
</evidence>
<dbReference type="Pfam" id="PF02563">
    <property type="entry name" value="Poly_export"/>
    <property type="match status" value="1"/>
</dbReference>
<keyword evidence="14" id="KW-0449">Lipoprotein</keyword>
<evidence type="ECO:0000256" key="13">
    <source>
        <dbReference type="ARBA" id="ARBA00023237"/>
    </source>
</evidence>
<dbReference type="EMBL" id="JAHCVJ010000003">
    <property type="protein sequence ID" value="MBT0664371.1"/>
    <property type="molecule type" value="Genomic_DNA"/>
</dbReference>
<keyword evidence="7 17" id="KW-0732">Signal</keyword>
<proteinExistence type="inferred from homology"/>
<dbReference type="InterPro" id="IPR054765">
    <property type="entry name" value="SLBB_dom"/>
</dbReference>
<dbReference type="GO" id="GO:0046930">
    <property type="term" value="C:pore complex"/>
    <property type="evidence" value="ECO:0007669"/>
    <property type="project" value="UniProtKB-KW"/>
</dbReference>
<evidence type="ECO:0000256" key="16">
    <source>
        <dbReference type="SAM" id="MobiDB-lite"/>
    </source>
</evidence>
<evidence type="ECO:0000256" key="17">
    <source>
        <dbReference type="SAM" id="SignalP"/>
    </source>
</evidence>
<dbReference type="Proteomes" id="UP000811899">
    <property type="component" value="Unassembled WGS sequence"/>
</dbReference>
<evidence type="ECO:0000313" key="21">
    <source>
        <dbReference type="EMBL" id="MBT0664371.1"/>
    </source>
</evidence>
<dbReference type="AlphaFoldDB" id="A0AAW4L7U8"/>
<dbReference type="PANTHER" id="PTHR33619:SF3">
    <property type="entry name" value="POLYSACCHARIDE EXPORT PROTEIN GFCE-RELATED"/>
    <property type="match status" value="1"/>
</dbReference>
<feature type="region of interest" description="Disordered" evidence="16">
    <location>
        <begin position="46"/>
        <end position="67"/>
    </location>
</feature>
<dbReference type="InterPro" id="IPR019554">
    <property type="entry name" value="Soluble_ligand-bd"/>
</dbReference>
<evidence type="ECO:0000256" key="8">
    <source>
        <dbReference type="ARBA" id="ARBA00023047"/>
    </source>
</evidence>